<dbReference type="EMBL" id="KL197717">
    <property type="protein sequence ID" value="KDQ58824.1"/>
    <property type="molecule type" value="Genomic_DNA"/>
</dbReference>
<accession>A0A067PVQ5</accession>
<keyword evidence="2" id="KW-1185">Reference proteome</keyword>
<evidence type="ECO:0000313" key="2">
    <source>
        <dbReference type="Proteomes" id="UP000027265"/>
    </source>
</evidence>
<dbReference type="InParanoid" id="A0A067PVQ5"/>
<protein>
    <submittedName>
        <fullName evidence="1">Uncharacterized protein</fullName>
    </submittedName>
</protein>
<name>A0A067PVQ5_9AGAM</name>
<reference evidence="2" key="1">
    <citation type="journal article" date="2014" name="Proc. Natl. Acad. Sci. U.S.A.">
        <title>Extensive sampling of basidiomycete genomes demonstrates inadequacy of the white-rot/brown-rot paradigm for wood decay fungi.</title>
        <authorList>
            <person name="Riley R."/>
            <person name="Salamov A.A."/>
            <person name="Brown D.W."/>
            <person name="Nagy L.G."/>
            <person name="Floudas D."/>
            <person name="Held B.W."/>
            <person name="Levasseur A."/>
            <person name="Lombard V."/>
            <person name="Morin E."/>
            <person name="Otillar R."/>
            <person name="Lindquist E.A."/>
            <person name="Sun H."/>
            <person name="LaButti K.M."/>
            <person name="Schmutz J."/>
            <person name="Jabbour D."/>
            <person name="Luo H."/>
            <person name="Baker S.E."/>
            <person name="Pisabarro A.G."/>
            <person name="Walton J.D."/>
            <person name="Blanchette R.A."/>
            <person name="Henrissat B."/>
            <person name="Martin F."/>
            <person name="Cullen D."/>
            <person name="Hibbett D.S."/>
            <person name="Grigoriev I.V."/>
        </authorList>
    </citation>
    <scope>NUCLEOTIDE SEQUENCE [LARGE SCALE GENOMIC DNA]</scope>
    <source>
        <strain evidence="2">MUCL 33604</strain>
    </source>
</reference>
<dbReference type="HOGENOM" id="CLU_003703_6_0_1"/>
<organism evidence="1 2">
    <name type="scientific">Jaapia argillacea MUCL 33604</name>
    <dbReference type="NCBI Taxonomy" id="933084"/>
    <lineage>
        <taxon>Eukaryota</taxon>
        <taxon>Fungi</taxon>
        <taxon>Dikarya</taxon>
        <taxon>Basidiomycota</taxon>
        <taxon>Agaricomycotina</taxon>
        <taxon>Agaricomycetes</taxon>
        <taxon>Agaricomycetidae</taxon>
        <taxon>Jaapiales</taxon>
        <taxon>Jaapiaceae</taxon>
        <taxon>Jaapia</taxon>
    </lineage>
</organism>
<feature type="non-terminal residue" evidence="1">
    <location>
        <position position="1"/>
    </location>
</feature>
<feature type="non-terminal residue" evidence="1">
    <location>
        <position position="136"/>
    </location>
</feature>
<evidence type="ECO:0000313" key="1">
    <source>
        <dbReference type="EMBL" id="KDQ58824.1"/>
    </source>
</evidence>
<dbReference type="Proteomes" id="UP000027265">
    <property type="component" value="Unassembled WGS sequence"/>
</dbReference>
<sequence length="136" mass="16479">KYRVLEKKDCWVNTRIIDDPKKQNVRNATLPWIWGMGSSEEEGRHLKDCEWISIVLRVHWLRAKAMQDRWQEELTIVIHEMQWVPNFFHHKADEWKDRADDSTDSPGHWCYAICQHNMWRRFANTASSEFEKIKLL</sequence>
<gene>
    <name evidence="1" type="ORF">JAAARDRAFT_92566</name>
</gene>
<dbReference type="AlphaFoldDB" id="A0A067PVQ5"/>
<dbReference type="OrthoDB" id="3232711at2759"/>
<proteinExistence type="predicted"/>